<sequence>MDDTGIYRFDWVSPYKIGKTLVENAQLLSPDIIKDNFDKMIINNNAFIVDEMDLRSLTIEISQVFLGLQRIAEQDSVDSGLLVPIWSFFGTLRYELSDGTIETYDSLVQANPLLVINAIDGTMVDPIKGY</sequence>
<dbReference type="EMBL" id="VSSQ01087325">
    <property type="protein sequence ID" value="MPN34341.1"/>
    <property type="molecule type" value="Genomic_DNA"/>
</dbReference>
<name>A0A645H5N6_9ZZZZ</name>
<dbReference type="InterPro" id="IPR046098">
    <property type="entry name" value="DUF6034"/>
</dbReference>
<dbReference type="AlphaFoldDB" id="A0A645H5N6"/>
<dbReference type="Pfam" id="PF19499">
    <property type="entry name" value="DUF6034"/>
    <property type="match status" value="1"/>
</dbReference>
<organism evidence="1">
    <name type="scientific">bioreactor metagenome</name>
    <dbReference type="NCBI Taxonomy" id="1076179"/>
    <lineage>
        <taxon>unclassified sequences</taxon>
        <taxon>metagenomes</taxon>
        <taxon>ecological metagenomes</taxon>
    </lineage>
</organism>
<proteinExistence type="predicted"/>
<comment type="caution">
    <text evidence="1">The sequence shown here is derived from an EMBL/GenBank/DDBJ whole genome shotgun (WGS) entry which is preliminary data.</text>
</comment>
<gene>
    <name evidence="1" type="ORF">SDC9_181834</name>
</gene>
<accession>A0A645H5N6</accession>
<reference evidence="1" key="1">
    <citation type="submission" date="2019-08" db="EMBL/GenBank/DDBJ databases">
        <authorList>
            <person name="Kucharzyk K."/>
            <person name="Murdoch R.W."/>
            <person name="Higgins S."/>
            <person name="Loffler F."/>
        </authorList>
    </citation>
    <scope>NUCLEOTIDE SEQUENCE</scope>
</reference>
<evidence type="ECO:0000313" key="1">
    <source>
        <dbReference type="EMBL" id="MPN34341.1"/>
    </source>
</evidence>
<protein>
    <submittedName>
        <fullName evidence="1">Uncharacterized protein</fullName>
    </submittedName>
</protein>